<keyword evidence="2" id="KW-1185">Reference proteome</keyword>
<accession>A0A1V9YTZ1</accession>
<organism evidence="1 2">
    <name type="scientific">Thraustotheca clavata</name>
    <dbReference type="NCBI Taxonomy" id="74557"/>
    <lineage>
        <taxon>Eukaryota</taxon>
        <taxon>Sar</taxon>
        <taxon>Stramenopiles</taxon>
        <taxon>Oomycota</taxon>
        <taxon>Saprolegniomycetes</taxon>
        <taxon>Saprolegniales</taxon>
        <taxon>Achlyaceae</taxon>
        <taxon>Thraustotheca</taxon>
    </lineage>
</organism>
<dbReference type="AlphaFoldDB" id="A0A1V9YTZ1"/>
<name>A0A1V9YTZ1_9STRA</name>
<evidence type="ECO:0000313" key="1">
    <source>
        <dbReference type="EMBL" id="OQR89147.1"/>
    </source>
</evidence>
<comment type="caution">
    <text evidence="1">The sequence shown here is derived from an EMBL/GenBank/DDBJ whole genome shotgun (WGS) entry which is preliminary data.</text>
</comment>
<dbReference type="EMBL" id="JNBS01002843">
    <property type="protein sequence ID" value="OQR89147.1"/>
    <property type="molecule type" value="Genomic_DNA"/>
</dbReference>
<evidence type="ECO:0000313" key="2">
    <source>
        <dbReference type="Proteomes" id="UP000243217"/>
    </source>
</evidence>
<sequence length="152" mass="17171">MTQNFDLNVFCYREAIPAINNYLSTIKINIDNPNYFFSWNMKNLRVFLVAANTQQPKDCLAWLHTLLPSITSESLINDIVGAIGQVAGGSCGLVLLAPNNLSEFVGISYRLREIELSSFMQKQQDPLFHLSTITPRLKIISPRPLILLKKCE</sequence>
<dbReference type="Proteomes" id="UP000243217">
    <property type="component" value="Unassembled WGS sequence"/>
</dbReference>
<dbReference type="OrthoDB" id="113557at2759"/>
<gene>
    <name evidence="1" type="ORF">THRCLA_22735</name>
</gene>
<protein>
    <submittedName>
        <fullName evidence="1">Uncharacterized protein</fullName>
    </submittedName>
</protein>
<reference evidence="1 2" key="1">
    <citation type="journal article" date="2014" name="Genome Biol. Evol.">
        <title>The secreted proteins of Achlya hypogyna and Thraustotheca clavata identify the ancestral oomycete secretome and reveal gene acquisitions by horizontal gene transfer.</title>
        <authorList>
            <person name="Misner I."/>
            <person name="Blouin N."/>
            <person name="Leonard G."/>
            <person name="Richards T.A."/>
            <person name="Lane C.E."/>
        </authorList>
    </citation>
    <scope>NUCLEOTIDE SEQUENCE [LARGE SCALE GENOMIC DNA]</scope>
    <source>
        <strain evidence="1 2">ATCC 34112</strain>
    </source>
</reference>
<proteinExistence type="predicted"/>